<dbReference type="EMBL" id="MU825886">
    <property type="protein sequence ID" value="KAJ7384581.1"/>
    <property type="molecule type" value="Genomic_DNA"/>
</dbReference>
<dbReference type="AlphaFoldDB" id="A0A9X0D2V8"/>
<dbReference type="Proteomes" id="UP001163046">
    <property type="component" value="Unassembled WGS sequence"/>
</dbReference>
<proteinExistence type="predicted"/>
<gene>
    <name evidence="1" type="ORF">OS493_021212</name>
</gene>
<keyword evidence="2" id="KW-1185">Reference proteome</keyword>
<name>A0A9X0D2V8_9CNID</name>
<comment type="caution">
    <text evidence="1">The sequence shown here is derived from an EMBL/GenBank/DDBJ whole genome shotgun (WGS) entry which is preliminary data.</text>
</comment>
<protein>
    <submittedName>
        <fullName evidence="1">Uncharacterized protein</fullName>
    </submittedName>
</protein>
<reference evidence="1" key="1">
    <citation type="submission" date="2023-01" db="EMBL/GenBank/DDBJ databases">
        <title>Genome assembly of the deep-sea coral Lophelia pertusa.</title>
        <authorList>
            <person name="Herrera S."/>
            <person name="Cordes E."/>
        </authorList>
    </citation>
    <scope>NUCLEOTIDE SEQUENCE</scope>
    <source>
        <strain evidence="1">USNM1676648</strain>
        <tissue evidence="1">Polyp</tissue>
    </source>
</reference>
<sequence>MPPPSKLQHRPYKGLVYNDNVNEALVYAINIRPNVRFVESCSSVILKGTSPNSEERILCGHKYQGQSNPDSQACLESLGSFVSAMDDIKLVSDGLLGLGSAGVALL</sequence>
<evidence type="ECO:0000313" key="2">
    <source>
        <dbReference type="Proteomes" id="UP001163046"/>
    </source>
</evidence>
<organism evidence="1 2">
    <name type="scientific">Desmophyllum pertusum</name>
    <dbReference type="NCBI Taxonomy" id="174260"/>
    <lineage>
        <taxon>Eukaryota</taxon>
        <taxon>Metazoa</taxon>
        <taxon>Cnidaria</taxon>
        <taxon>Anthozoa</taxon>
        <taxon>Hexacorallia</taxon>
        <taxon>Scleractinia</taxon>
        <taxon>Caryophylliina</taxon>
        <taxon>Caryophylliidae</taxon>
        <taxon>Desmophyllum</taxon>
    </lineage>
</organism>
<accession>A0A9X0D2V8</accession>
<evidence type="ECO:0000313" key="1">
    <source>
        <dbReference type="EMBL" id="KAJ7384581.1"/>
    </source>
</evidence>